<dbReference type="SUPFAM" id="SSF54427">
    <property type="entry name" value="NTF2-like"/>
    <property type="match status" value="1"/>
</dbReference>
<evidence type="ECO:0000313" key="2">
    <source>
        <dbReference type="Proteomes" id="UP001597083"/>
    </source>
</evidence>
<sequence>MLEVSNSGDMELIFRIFEECLQPDVLIRTELPVKTTGAQAFKDVFAMLYRAYPDLHVTVEDVIAEGDKVVARNTVTGTHQGEYMGIPPTGKSVTYKEIFIARFADGRIAEVWGVVDVLSQMRQLGAFPGGRGS</sequence>
<dbReference type="InterPro" id="IPR032710">
    <property type="entry name" value="NTF2-like_dom_sf"/>
</dbReference>
<dbReference type="PANTHER" id="PTHR38436:SF1">
    <property type="entry name" value="ESTER CYCLASE"/>
    <property type="match status" value="1"/>
</dbReference>
<evidence type="ECO:0000313" key="1">
    <source>
        <dbReference type="EMBL" id="MFD0857263.1"/>
    </source>
</evidence>
<gene>
    <name evidence="1" type="ORF">ACFQ07_33980</name>
</gene>
<dbReference type="Proteomes" id="UP001597083">
    <property type="component" value="Unassembled WGS sequence"/>
</dbReference>
<dbReference type="InterPro" id="IPR009959">
    <property type="entry name" value="Cyclase_SnoaL-like"/>
</dbReference>
<name>A0ABW3CRS9_9ACTN</name>
<dbReference type="PANTHER" id="PTHR38436">
    <property type="entry name" value="POLYKETIDE CYCLASE SNOAL-LIKE DOMAIN"/>
    <property type="match status" value="1"/>
</dbReference>
<dbReference type="EMBL" id="JBHTIR010004394">
    <property type="protein sequence ID" value="MFD0857263.1"/>
    <property type="molecule type" value="Genomic_DNA"/>
</dbReference>
<proteinExistence type="predicted"/>
<organism evidence="1 2">
    <name type="scientific">Actinomadura adrarensis</name>
    <dbReference type="NCBI Taxonomy" id="1819600"/>
    <lineage>
        <taxon>Bacteria</taxon>
        <taxon>Bacillati</taxon>
        <taxon>Actinomycetota</taxon>
        <taxon>Actinomycetes</taxon>
        <taxon>Streptosporangiales</taxon>
        <taxon>Thermomonosporaceae</taxon>
        <taxon>Actinomadura</taxon>
    </lineage>
</organism>
<protein>
    <submittedName>
        <fullName evidence="1">Ester cyclase</fullName>
    </submittedName>
</protein>
<comment type="caution">
    <text evidence="1">The sequence shown here is derived from an EMBL/GenBank/DDBJ whole genome shotgun (WGS) entry which is preliminary data.</text>
</comment>
<keyword evidence="2" id="KW-1185">Reference proteome</keyword>
<accession>A0ABW3CRS9</accession>
<dbReference type="Gene3D" id="3.10.450.50">
    <property type="match status" value="1"/>
</dbReference>
<reference evidence="2" key="1">
    <citation type="journal article" date="2019" name="Int. J. Syst. Evol. Microbiol.">
        <title>The Global Catalogue of Microorganisms (GCM) 10K type strain sequencing project: providing services to taxonomists for standard genome sequencing and annotation.</title>
        <authorList>
            <consortium name="The Broad Institute Genomics Platform"/>
            <consortium name="The Broad Institute Genome Sequencing Center for Infectious Disease"/>
            <person name="Wu L."/>
            <person name="Ma J."/>
        </authorList>
    </citation>
    <scope>NUCLEOTIDE SEQUENCE [LARGE SCALE GENOMIC DNA]</scope>
    <source>
        <strain evidence="2">JCM 31696</strain>
    </source>
</reference>
<dbReference type="Pfam" id="PF07366">
    <property type="entry name" value="SnoaL"/>
    <property type="match status" value="1"/>
</dbReference>